<evidence type="ECO:0000313" key="1">
    <source>
        <dbReference type="Proteomes" id="UP001732780"/>
    </source>
</evidence>
<protein>
    <submittedName>
        <fullName evidence="2">Uncharacterized protein LOC123612664 isoform X1</fullName>
    </submittedName>
</protein>
<evidence type="ECO:0000313" key="2">
    <source>
        <dbReference type="RefSeq" id="XP_074219054.1"/>
    </source>
</evidence>
<dbReference type="Proteomes" id="UP001732780">
    <property type="component" value="Chromosome 4"/>
</dbReference>
<accession>A0AC58Q9V0</accession>
<organism evidence="1 2">
    <name type="scientific">Camelus bactrianus</name>
    <name type="common">Bactrian camel</name>
    <dbReference type="NCBI Taxonomy" id="9837"/>
    <lineage>
        <taxon>Eukaryota</taxon>
        <taxon>Metazoa</taxon>
        <taxon>Chordata</taxon>
        <taxon>Craniata</taxon>
        <taxon>Vertebrata</taxon>
        <taxon>Euteleostomi</taxon>
        <taxon>Mammalia</taxon>
        <taxon>Eutheria</taxon>
        <taxon>Laurasiatheria</taxon>
        <taxon>Artiodactyla</taxon>
        <taxon>Tylopoda</taxon>
        <taxon>Camelidae</taxon>
        <taxon>Camelus</taxon>
    </lineage>
</organism>
<reference evidence="2" key="1">
    <citation type="submission" date="2025-08" db="UniProtKB">
        <authorList>
            <consortium name="RefSeq"/>
        </authorList>
    </citation>
    <scope>IDENTIFICATION</scope>
    <source>
        <tissue evidence="2">Blood</tissue>
    </source>
</reference>
<dbReference type="RefSeq" id="XP_074219054.1">
    <property type="nucleotide sequence ID" value="XM_074362953.1"/>
</dbReference>
<name>A0AC58Q9V0_CAMBA</name>
<gene>
    <name evidence="2" type="primary">LOC123612664</name>
</gene>
<proteinExistence type="predicted"/>
<sequence length="246" mass="26175">MIVAIIPGFALMPRLCHQQVVERSRTPVAEMFDDTHHQIGAASPYPAYDRWLDTQGVCQSPVSTSCPTFLHHWTCQPGLHPGDHVTRGGQREPEPVPIADGTRGLAPAVTRHHGVPGGRAGGQRSGGRRDAWPAQLSAFVLLTSPPRSPSPPLCSHCNQMLQLSLFPGLDPDAWRGRGAGPGPCRALGLSVTLRGRSDTTNSNVGSCQAPAGRRVCAVEPQFSQDDILKGSVSPSHGEGEAQRKGV</sequence>
<keyword evidence="1" id="KW-1185">Reference proteome</keyword>